<evidence type="ECO:0000256" key="1">
    <source>
        <dbReference type="SAM" id="Phobius"/>
    </source>
</evidence>
<organism evidence="2 3">
    <name type="scientific">Nocardiopsis mwathae</name>
    <dbReference type="NCBI Taxonomy" id="1472723"/>
    <lineage>
        <taxon>Bacteria</taxon>
        <taxon>Bacillati</taxon>
        <taxon>Actinomycetota</taxon>
        <taxon>Actinomycetes</taxon>
        <taxon>Streptosporangiales</taxon>
        <taxon>Nocardiopsidaceae</taxon>
        <taxon>Nocardiopsis</taxon>
    </lineage>
</organism>
<feature type="transmembrane region" description="Helical" evidence="1">
    <location>
        <begin position="134"/>
        <end position="151"/>
    </location>
</feature>
<reference evidence="2 3" key="1">
    <citation type="submission" date="2020-08" db="EMBL/GenBank/DDBJ databases">
        <title>Sequencing the genomes of 1000 actinobacteria strains.</title>
        <authorList>
            <person name="Klenk H.-P."/>
        </authorList>
    </citation>
    <scope>NUCLEOTIDE SEQUENCE [LARGE SCALE GENOMIC DNA]</scope>
    <source>
        <strain evidence="2 3">DSM 46659</strain>
    </source>
</reference>
<dbReference type="Proteomes" id="UP000546642">
    <property type="component" value="Unassembled WGS sequence"/>
</dbReference>
<feature type="transmembrane region" description="Helical" evidence="1">
    <location>
        <begin position="95"/>
        <end position="114"/>
    </location>
</feature>
<evidence type="ECO:0000313" key="3">
    <source>
        <dbReference type="Proteomes" id="UP000546642"/>
    </source>
</evidence>
<gene>
    <name evidence="2" type="ORF">HNR23_001303</name>
</gene>
<name>A0A7X0D4J0_9ACTN</name>
<keyword evidence="1" id="KW-1133">Transmembrane helix</keyword>
<sequence length="520" mass="55492">MTMSIARLTWFYAKRLVRSPFVWLAVAGIILLQGLPSGRGDTGQLQAWGALAREAIQISEMAAAAMFLAGLFPAVRDARYGGAVTAPLGPVQRSIALLAAVTLCGAALGALPWATVPLFVNPAEVAGTLTPAELATPPLIAAAGGVAGVLIGTWTRSLLPALVPVLVIPSYLFLAEFMNVGSTLVDAPAAGAAAAYTAADALLRPQADGYSSLWGIPAVHVVQLLCLIAAGYAAAVLRSLPGLRRRATAAGLTVLLLAGVAAAYTDQRSQGDLWSGEGPDIPSWVAVPERVCEDHDGVTYCGYAGYERWIPYWRRAVEPVVAALPPTQRADLPEVALQSFESPQATVLDGVAVPVEIWDTDPLWSEQDLATQFVQLTLGLPERWHYGECTLRGQARLPLYFWLATRPAPDEADQGMWTVWGEDATGARTEDIATALALAEAPEDRIVRGLDRHWERLTSPDATSADAARLLGVDVTDAHRARAEEELDRIYVADHTSEFTLLDEENAADENADPDLPPCR</sequence>
<comment type="caution">
    <text evidence="2">The sequence shown here is derived from an EMBL/GenBank/DDBJ whole genome shotgun (WGS) entry which is preliminary data.</text>
</comment>
<dbReference type="AlphaFoldDB" id="A0A7X0D4J0"/>
<evidence type="ECO:0000313" key="2">
    <source>
        <dbReference type="EMBL" id="MBB6171243.1"/>
    </source>
</evidence>
<keyword evidence="3" id="KW-1185">Reference proteome</keyword>
<dbReference type="EMBL" id="JACHDS010000001">
    <property type="protein sequence ID" value="MBB6171243.1"/>
    <property type="molecule type" value="Genomic_DNA"/>
</dbReference>
<keyword evidence="1" id="KW-0472">Membrane</keyword>
<feature type="transmembrane region" description="Helical" evidence="1">
    <location>
        <begin position="158"/>
        <end position="178"/>
    </location>
</feature>
<keyword evidence="1" id="KW-0812">Transmembrane</keyword>
<feature type="transmembrane region" description="Helical" evidence="1">
    <location>
        <begin position="247"/>
        <end position="265"/>
    </location>
</feature>
<proteinExistence type="predicted"/>
<dbReference type="RefSeq" id="WP_184074506.1">
    <property type="nucleotide sequence ID" value="NZ_JACHDS010000001.1"/>
</dbReference>
<protein>
    <submittedName>
        <fullName evidence="2">Uncharacterized protein</fullName>
    </submittedName>
</protein>
<feature type="transmembrane region" description="Helical" evidence="1">
    <location>
        <begin position="213"/>
        <end position="235"/>
    </location>
</feature>
<feature type="transmembrane region" description="Helical" evidence="1">
    <location>
        <begin position="56"/>
        <end position="75"/>
    </location>
</feature>
<accession>A0A7X0D4J0</accession>